<dbReference type="InterPro" id="IPR007314">
    <property type="entry name" value="Cofac_haem-bd_dom"/>
</dbReference>
<dbReference type="PANTHER" id="PTHR42837:SF2">
    <property type="entry name" value="MEMBRANE METALLOPROTEASE ARASP2, CHLOROPLASTIC-RELATED"/>
    <property type="match status" value="1"/>
</dbReference>
<dbReference type="GO" id="GO:0004222">
    <property type="term" value="F:metalloendopeptidase activity"/>
    <property type="evidence" value="ECO:0007669"/>
    <property type="project" value="InterPro"/>
</dbReference>
<dbReference type="STRING" id="1969733.B5V00_03835"/>
<proteinExistence type="predicted"/>
<protein>
    <recommendedName>
        <fullName evidence="3">PDZ domain-containing protein</fullName>
    </recommendedName>
</protein>
<comment type="cofactor">
    <cofactor evidence="1">
        <name>Zn(2+)</name>
        <dbReference type="ChEBI" id="CHEBI:29105"/>
    </cofactor>
</comment>
<evidence type="ECO:0000313" key="5">
    <source>
        <dbReference type="Proteomes" id="UP000193136"/>
    </source>
</evidence>
<reference evidence="4 5" key="1">
    <citation type="submission" date="2017-03" db="EMBL/GenBank/DDBJ databases">
        <title>Genome sequence of Geothermobacter sp. EPR-M, Deep-Sea Iron Reducer.</title>
        <authorList>
            <person name="Tully B."/>
            <person name="Savalia P."/>
            <person name="Abuyen K."/>
            <person name="Baughan C."/>
            <person name="Romero E."/>
            <person name="Ronkowski C."/>
            <person name="Torres B."/>
            <person name="Tremblay J."/>
            <person name="Trujillo A."/>
            <person name="Tyler M."/>
            <person name="Perez-Rodriguez I."/>
            <person name="Amend J."/>
        </authorList>
    </citation>
    <scope>NUCLEOTIDE SEQUENCE [LARGE SCALE GENOMIC DNA]</scope>
    <source>
        <strain evidence="4 5">EPR-M</strain>
    </source>
</reference>
<dbReference type="Gene3D" id="3.40.50.11550">
    <property type="match status" value="1"/>
</dbReference>
<dbReference type="SUPFAM" id="SSF159501">
    <property type="entry name" value="EreA/ChaN-like"/>
    <property type="match status" value="1"/>
</dbReference>
<dbReference type="PANTHER" id="PTHR42837">
    <property type="entry name" value="REGULATOR OF SIGMA-E PROTEASE RSEP"/>
    <property type="match status" value="1"/>
</dbReference>
<dbReference type="EMBL" id="NAAD01000003">
    <property type="protein sequence ID" value="ORJ62425.1"/>
    <property type="molecule type" value="Genomic_DNA"/>
</dbReference>
<keyword evidence="2" id="KW-0732">Signal</keyword>
<dbReference type="CDD" id="cd14727">
    <property type="entry name" value="ChanN-like"/>
    <property type="match status" value="1"/>
</dbReference>
<feature type="domain" description="PDZ" evidence="3">
    <location>
        <begin position="310"/>
        <end position="365"/>
    </location>
</feature>
<gene>
    <name evidence="4" type="ORF">B5V00_03835</name>
</gene>
<evidence type="ECO:0000313" key="4">
    <source>
        <dbReference type="EMBL" id="ORJ62425.1"/>
    </source>
</evidence>
<organism evidence="4 5">
    <name type="scientific">Geothermobacter hydrogeniphilus</name>
    <dbReference type="NCBI Taxonomy" id="1969733"/>
    <lineage>
        <taxon>Bacteria</taxon>
        <taxon>Pseudomonadati</taxon>
        <taxon>Thermodesulfobacteriota</taxon>
        <taxon>Desulfuromonadia</taxon>
        <taxon>Desulfuromonadales</taxon>
        <taxon>Geothermobacteraceae</taxon>
        <taxon>Geothermobacter</taxon>
    </lineage>
</organism>
<evidence type="ECO:0000256" key="2">
    <source>
        <dbReference type="SAM" id="SignalP"/>
    </source>
</evidence>
<dbReference type="Pfam" id="PF13180">
    <property type="entry name" value="PDZ_2"/>
    <property type="match status" value="1"/>
</dbReference>
<sequence length="411" mass="46381">MSFRLRILWLLFPAFLCGCSGVAMNNKANPEMPYPPPRAPQVGDVLHFPTGLYVSREAMLSAVADARIVYVGETHDNPASHRLERDVLQAMADRWPGQVALGMEMFTPAQQQVLDAWVAGELTEKEFLKQSNWYGTWRMDFGLYRDLLQLARERGIPIRGLNAEKDLVRAVGRKGLDDLTPEQRCQVPEMDLEDPYQNELVEAIYGGHSAGHAMLDGFRRVQTLWDETMAQNVAAYLQQPGNEQLHMLVIAGGNHVRNGFGIPRRVFRRLPTSYALVGSKEIVIPKERQDRLMNVNIPAFPMPPYDYLVYTRYEINDAGKVKLGVMLGEDDGRVTVGGVAPESNAERAGIRQGDVILKIGDQQVKESFDLVYVINQLKPGDEKTLLIERDGRQLEVWVTFEKSKPMHHGKK</sequence>
<evidence type="ECO:0000256" key="1">
    <source>
        <dbReference type="ARBA" id="ARBA00001947"/>
    </source>
</evidence>
<dbReference type="OrthoDB" id="9795827at2"/>
<dbReference type="GO" id="GO:0006508">
    <property type="term" value="P:proteolysis"/>
    <property type="evidence" value="ECO:0007669"/>
    <property type="project" value="InterPro"/>
</dbReference>
<dbReference type="SMART" id="SM00228">
    <property type="entry name" value="PDZ"/>
    <property type="match status" value="1"/>
</dbReference>
<dbReference type="InterPro" id="IPR001478">
    <property type="entry name" value="PDZ"/>
</dbReference>
<name>A0A1X0YB64_9BACT</name>
<feature type="chain" id="PRO_5012213723" description="PDZ domain-containing protein" evidence="2">
    <location>
        <begin position="26"/>
        <end position="411"/>
    </location>
</feature>
<dbReference type="PROSITE" id="PS51257">
    <property type="entry name" value="PROKAR_LIPOPROTEIN"/>
    <property type="match status" value="1"/>
</dbReference>
<dbReference type="CDD" id="cd23081">
    <property type="entry name" value="cpPDZ_EcRseP-like"/>
    <property type="match status" value="1"/>
</dbReference>
<dbReference type="Pfam" id="PF04187">
    <property type="entry name" value="Cofac_haem_bdg"/>
    <property type="match status" value="1"/>
</dbReference>
<dbReference type="Gene3D" id="2.30.42.10">
    <property type="match status" value="1"/>
</dbReference>
<dbReference type="InterPro" id="IPR036034">
    <property type="entry name" value="PDZ_sf"/>
</dbReference>
<feature type="signal peptide" evidence="2">
    <location>
        <begin position="1"/>
        <end position="25"/>
    </location>
</feature>
<dbReference type="RefSeq" id="WP_085009438.1">
    <property type="nucleotide sequence ID" value="NZ_NAAD01000003.1"/>
</dbReference>
<dbReference type="SUPFAM" id="SSF50156">
    <property type="entry name" value="PDZ domain-like"/>
    <property type="match status" value="1"/>
</dbReference>
<keyword evidence="5" id="KW-1185">Reference proteome</keyword>
<dbReference type="PROSITE" id="PS50106">
    <property type="entry name" value="PDZ"/>
    <property type="match status" value="1"/>
</dbReference>
<accession>A0A1X0YB64</accession>
<comment type="caution">
    <text evidence="4">The sequence shown here is derived from an EMBL/GenBank/DDBJ whole genome shotgun (WGS) entry which is preliminary data.</text>
</comment>
<dbReference type="InterPro" id="IPR004387">
    <property type="entry name" value="Pept_M50_Zn"/>
</dbReference>
<dbReference type="Proteomes" id="UP000193136">
    <property type="component" value="Unassembled WGS sequence"/>
</dbReference>
<evidence type="ECO:0000259" key="3">
    <source>
        <dbReference type="PROSITE" id="PS50106"/>
    </source>
</evidence>
<dbReference type="AlphaFoldDB" id="A0A1X0YB64"/>
<dbReference type="GO" id="GO:0016020">
    <property type="term" value="C:membrane"/>
    <property type="evidence" value="ECO:0007669"/>
    <property type="project" value="InterPro"/>
</dbReference>